<gene>
    <name evidence="1" type="ORF">BQ8482_111815</name>
</gene>
<dbReference type="RefSeq" id="WP_244602683.1">
    <property type="nucleotide sequence ID" value="NZ_FUIG01000013.1"/>
</dbReference>
<dbReference type="CDD" id="cd00865">
    <property type="entry name" value="PEBP_bact_arch"/>
    <property type="match status" value="1"/>
</dbReference>
<evidence type="ECO:0000313" key="2">
    <source>
        <dbReference type="Proteomes" id="UP000245698"/>
    </source>
</evidence>
<reference evidence="2" key="1">
    <citation type="submission" date="2016-12" db="EMBL/GenBank/DDBJ databases">
        <authorList>
            <person name="Brunel B."/>
        </authorList>
    </citation>
    <scope>NUCLEOTIDE SEQUENCE [LARGE SCALE GENOMIC DNA]</scope>
</reference>
<dbReference type="Pfam" id="PF01161">
    <property type="entry name" value="PBP"/>
    <property type="match status" value="1"/>
</dbReference>
<dbReference type="InterPro" id="IPR036610">
    <property type="entry name" value="PEBP-like_sf"/>
</dbReference>
<dbReference type="InterPro" id="IPR008914">
    <property type="entry name" value="PEBP"/>
</dbReference>
<dbReference type="PANTHER" id="PTHR30289:SF1">
    <property type="entry name" value="PEBP (PHOSPHATIDYLETHANOLAMINE-BINDING PROTEIN) FAMILY PROTEIN"/>
    <property type="match status" value="1"/>
</dbReference>
<accession>A0A2P9AFL8</accession>
<protein>
    <submittedName>
        <fullName evidence="1">PEBP family protein</fullName>
    </submittedName>
</protein>
<sequence length="177" mass="19749">MEEGSYESAQRLYFDESSRARKKVMAFTLTSPAFQNGQPIPDRHARRGDNLSPFLEWSDPPPGTRSYVLVMEDTDAPSQASRHWVVYDIGGDRRHLAEGRSSKARTEDLPHGFNDFGNLHYDGPDQHPGGKPHTYRFRLAALGIANLPIGPEPDALVVWQAARENMLGEAELIGTYG</sequence>
<dbReference type="SUPFAM" id="SSF49777">
    <property type="entry name" value="PEBP-like"/>
    <property type="match status" value="1"/>
</dbReference>
<proteinExistence type="predicted"/>
<dbReference type="AlphaFoldDB" id="A0A2P9AFL8"/>
<dbReference type="PANTHER" id="PTHR30289">
    <property type="entry name" value="UNCHARACTERIZED PROTEIN YBCL-RELATED"/>
    <property type="match status" value="1"/>
</dbReference>
<keyword evidence="2" id="KW-1185">Reference proteome</keyword>
<dbReference type="Gene3D" id="3.90.280.10">
    <property type="entry name" value="PEBP-like"/>
    <property type="match status" value="1"/>
</dbReference>
<dbReference type="Proteomes" id="UP000245698">
    <property type="component" value="Unassembled WGS sequence"/>
</dbReference>
<organism evidence="1 2">
    <name type="scientific">Mesorhizobium delmotii</name>
    <dbReference type="NCBI Taxonomy" id="1631247"/>
    <lineage>
        <taxon>Bacteria</taxon>
        <taxon>Pseudomonadati</taxon>
        <taxon>Pseudomonadota</taxon>
        <taxon>Alphaproteobacteria</taxon>
        <taxon>Hyphomicrobiales</taxon>
        <taxon>Phyllobacteriaceae</taxon>
        <taxon>Mesorhizobium</taxon>
    </lineage>
</organism>
<dbReference type="InterPro" id="IPR005247">
    <property type="entry name" value="YbhB_YbcL/LppC-like"/>
</dbReference>
<dbReference type="NCBIfam" id="TIGR00481">
    <property type="entry name" value="YbhB/YbcL family Raf kinase inhibitor-like protein"/>
    <property type="match status" value="1"/>
</dbReference>
<dbReference type="EMBL" id="FUIG01000013">
    <property type="protein sequence ID" value="SJM29885.1"/>
    <property type="molecule type" value="Genomic_DNA"/>
</dbReference>
<name>A0A2P9AFL8_9HYPH</name>
<evidence type="ECO:0000313" key="1">
    <source>
        <dbReference type="EMBL" id="SJM29885.1"/>
    </source>
</evidence>